<keyword evidence="3" id="KW-0964">Secreted</keyword>
<dbReference type="Ensembl" id="ENSXETT00000094302">
    <property type="protein sequence ID" value="ENSXETP00000096598"/>
    <property type="gene ID" value="ENSXETG00000038855"/>
</dbReference>
<dbReference type="InterPro" id="IPR015550">
    <property type="entry name" value="Glucagon"/>
</dbReference>
<dbReference type="GO" id="GO:0005576">
    <property type="term" value="C:extracellular region"/>
    <property type="evidence" value="ECO:0007669"/>
    <property type="project" value="UniProtKB-SubCell"/>
</dbReference>
<evidence type="ECO:0000256" key="1">
    <source>
        <dbReference type="ARBA" id="ARBA00004613"/>
    </source>
</evidence>
<feature type="signal peptide" evidence="4">
    <location>
        <begin position="1"/>
        <end position="23"/>
    </location>
</feature>
<keyword evidence="4" id="KW-0732">Signal</keyword>
<dbReference type="InterPro" id="IPR000532">
    <property type="entry name" value="Glucagon_GIP_secretin_VIP"/>
</dbReference>
<dbReference type="Bgee" id="ENSXETG00000038855">
    <property type="expression patterns" value="Expressed in brain"/>
</dbReference>
<evidence type="ECO:0000256" key="2">
    <source>
        <dbReference type="ARBA" id="ARBA00008369"/>
    </source>
</evidence>
<dbReference type="PROSITE" id="PS00260">
    <property type="entry name" value="GLUCAGON"/>
    <property type="match status" value="1"/>
</dbReference>
<accession>A0A6I8SEC6</accession>
<dbReference type="InParanoid" id="A0A6I8SEC6"/>
<protein>
    <recommendedName>
        <fullName evidence="5">Glucagon / GIP / secretin / VIP family domain-containing protein</fullName>
    </recommendedName>
</protein>
<proteinExistence type="inferred from homology"/>
<feature type="domain" description="Glucagon / GIP / secretin / VIP family" evidence="5">
    <location>
        <begin position="50"/>
        <end position="72"/>
    </location>
</feature>
<name>A0A6I8SEC6_XENTR</name>
<evidence type="ECO:0000259" key="5">
    <source>
        <dbReference type="PROSITE" id="PS00260"/>
    </source>
</evidence>
<dbReference type="GO" id="GO:0005179">
    <property type="term" value="F:hormone activity"/>
    <property type="evidence" value="ECO:0007669"/>
    <property type="project" value="InterPro"/>
</dbReference>
<dbReference type="GeneTree" id="ENSGT00960000187237"/>
<dbReference type="PANTHER" id="PTHR11418:SF0">
    <property type="entry name" value="PRO-GLUCAGON"/>
    <property type="match status" value="1"/>
</dbReference>
<reference evidence="6" key="2">
    <citation type="submission" date="2020-05" db="UniProtKB">
        <authorList>
            <consortium name="Ensembl"/>
        </authorList>
    </citation>
    <scope>IDENTIFICATION</scope>
</reference>
<comment type="similarity">
    <text evidence="2">Belongs to the glucagon family.</text>
</comment>
<evidence type="ECO:0000313" key="6">
    <source>
        <dbReference type="Ensembl" id="ENSXETP00000096598"/>
    </source>
</evidence>
<dbReference type="Pfam" id="PF00123">
    <property type="entry name" value="Hormone_2"/>
    <property type="match status" value="1"/>
</dbReference>
<dbReference type="Gene3D" id="6.10.250.590">
    <property type="match status" value="1"/>
</dbReference>
<dbReference type="AlphaFoldDB" id="A0A6I8SEC6"/>
<dbReference type="PANTHER" id="PTHR11418">
    <property type="entry name" value="GLUCAGON"/>
    <property type="match status" value="1"/>
</dbReference>
<feature type="chain" id="PRO_5030155959" description="Glucagon / GIP / secretin / VIP family domain-containing protein" evidence="4">
    <location>
        <begin position="24"/>
        <end position="115"/>
    </location>
</feature>
<comment type="subcellular location">
    <subcellularLocation>
        <location evidence="1">Secreted</location>
    </subcellularLocation>
</comment>
<sequence>MKQSYMIYLAGAVFLIMAPPSLQVLIQDSSDETRWQEYQSQSFTSNIKRHSEGTFSSDLTRYLDKMKAKDFVQWLMNKRFSSSKRSISGDLKDARFLPDISMFRFIQLEKRRPQL</sequence>
<reference evidence="6" key="1">
    <citation type="journal article" date="2010" name="Science">
        <title>The genome of the Western clawed frog Xenopus tropicalis.</title>
        <authorList>
            <person name="Hellsten U."/>
            <person name="Harland R.M."/>
            <person name="Gilchrist M.J."/>
            <person name="Hendrix D."/>
            <person name="Jurka J."/>
            <person name="Kapitonov V."/>
            <person name="Ovcharenko I."/>
            <person name="Putnam N.H."/>
            <person name="Shu S."/>
            <person name="Taher L."/>
            <person name="Blitz I.L."/>
            <person name="Blumberg B."/>
            <person name="Dichmann D.S."/>
            <person name="Dubchak I."/>
            <person name="Amaya E."/>
            <person name="Detter J.C."/>
            <person name="Fletcher R."/>
            <person name="Gerhard D.S."/>
            <person name="Goodstein D."/>
            <person name="Graves T."/>
            <person name="Grigoriev I.V."/>
            <person name="Grimwood J."/>
            <person name="Kawashima T."/>
            <person name="Lindquist E."/>
            <person name="Lucas S.M."/>
            <person name="Mead P.E."/>
            <person name="Mitros T."/>
            <person name="Ogino H."/>
            <person name="Ohta Y."/>
            <person name="Poliakov A.V."/>
            <person name="Pollet N."/>
            <person name="Robert J."/>
            <person name="Salamov A."/>
            <person name="Sater A.K."/>
            <person name="Schmutz J."/>
            <person name="Terry A."/>
            <person name="Vize P.D."/>
            <person name="Warren W.C."/>
            <person name="Wells D."/>
            <person name="Wills A."/>
            <person name="Wilson R.K."/>
            <person name="Zimmerman L.B."/>
            <person name="Zorn A.M."/>
            <person name="Grainger R."/>
            <person name="Grammer T."/>
            <person name="Khokha M.K."/>
            <person name="Richardson P.M."/>
            <person name="Rokhsar D.S."/>
        </authorList>
    </citation>
    <scope>NUCLEOTIDE SEQUENCE [LARGE SCALE GENOMIC DNA]</scope>
    <source>
        <strain evidence="6">Nigerian</strain>
    </source>
</reference>
<evidence type="ECO:0000256" key="4">
    <source>
        <dbReference type="SAM" id="SignalP"/>
    </source>
</evidence>
<dbReference type="SMART" id="SM00070">
    <property type="entry name" value="GLUCA"/>
    <property type="match status" value="1"/>
</dbReference>
<organism evidence="6">
    <name type="scientific">Xenopus tropicalis</name>
    <name type="common">Western clawed frog</name>
    <name type="synonym">Silurana tropicalis</name>
    <dbReference type="NCBI Taxonomy" id="8364"/>
    <lineage>
        <taxon>Eukaryota</taxon>
        <taxon>Metazoa</taxon>
        <taxon>Chordata</taxon>
        <taxon>Craniata</taxon>
        <taxon>Vertebrata</taxon>
        <taxon>Euteleostomi</taxon>
        <taxon>Amphibia</taxon>
        <taxon>Batrachia</taxon>
        <taxon>Anura</taxon>
        <taxon>Pipoidea</taxon>
        <taxon>Pipidae</taxon>
        <taxon>Xenopodinae</taxon>
        <taxon>Xenopus</taxon>
        <taxon>Silurana</taxon>
    </lineage>
</organism>
<evidence type="ECO:0000256" key="3">
    <source>
        <dbReference type="ARBA" id="ARBA00022525"/>
    </source>
</evidence>